<dbReference type="EMBL" id="AEJB01000323">
    <property type="protein sequence ID" value="ELP66882.1"/>
    <property type="molecule type" value="Genomic_DNA"/>
</dbReference>
<organism evidence="2 3">
    <name type="scientific">Streptomyces turgidiscabies (strain Car8)</name>
    <dbReference type="NCBI Taxonomy" id="698760"/>
    <lineage>
        <taxon>Bacteria</taxon>
        <taxon>Bacillati</taxon>
        <taxon>Actinomycetota</taxon>
        <taxon>Actinomycetes</taxon>
        <taxon>Kitasatosporales</taxon>
        <taxon>Streptomycetaceae</taxon>
        <taxon>Streptomyces</taxon>
    </lineage>
</organism>
<accession>L7F6E8</accession>
<proteinExistence type="predicted"/>
<name>L7F6E8_STRT8</name>
<evidence type="ECO:0000313" key="2">
    <source>
        <dbReference type="EMBL" id="ELP66882.1"/>
    </source>
</evidence>
<dbReference type="AlphaFoldDB" id="L7F6E8"/>
<reference evidence="2 3" key="1">
    <citation type="journal article" date="2011" name="Plasmid">
        <title>Streptomyces turgidiscabies Car8 contains a modular pathogenicity island that shares virulence genes with other actinobacterial plant pathogens.</title>
        <authorList>
            <person name="Huguet-Tapia J.C."/>
            <person name="Badger J.H."/>
            <person name="Loria R."/>
            <person name="Pettis G.S."/>
        </authorList>
    </citation>
    <scope>NUCLEOTIDE SEQUENCE [LARGE SCALE GENOMIC DNA]</scope>
    <source>
        <strain evidence="2 3">Car8</strain>
    </source>
</reference>
<sequence length="20" mass="1993">MACHAVPRAPQNAPAPGPAH</sequence>
<gene>
    <name evidence="2" type="ORF">STRTUCAR8_03776</name>
</gene>
<evidence type="ECO:0000313" key="3">
    <source>
        <dbReference type="Proteomes" id="UP000010931"/>
    </source>
</evidence>
<comment type="caution">
    <text evidence="2">The sequence shown here is derived from an EMBL/GenBank/DDBJ whole genome shotgun (WGS) entry which is preliminary data.</text>
</comment>
<feature type="region of interest" description="Disordered" evidence="1">
    <location>
        <begin position="1"/>
        <end position="20"/>
    </location>
</feature>
<keyword evidence="3" id="KW-1185">Reference proteome</keyword>
<feature type="non-terminal residue" evidence="2">
    <location>
        <position position="20"/>
    </location>
</feature>
<evidence type="ECO:0000256" key="1">
    <source>
        <dbReference type="SAM" id="MobiDB-lite"/>
    </source>
</evidence>
<protein>
    <submittedName>
        <fullName evidence="2">Uncharacterized protein</fullName>
    </submittedName>
</protein>
<dbReference type="Proteomes" id="UP000010931">
    <property type="component" value="Unassembled WGS sequence"/>
</dbReference>